<accession>A0ACC7MQM1</accession>
<proteinExistence type="predicted"/>
<organism evidence="1 2">
    <name type="scientific">Massilia orientalis</name>
    <dbReference type="NCBI Taxonomy" id="3050128"/>
    <lineage>
        <taxon>Bacteria</taxon>
        <taxon>Pseudomonadati</taxon>
        <taxon>Pseudomonadota</taxon>
        <taxon>Betaproteobacteria</taxon>
        <taxon>Burkholderiales</taxon>
        <taxon>Oxalobacteraceae</taxon>
        <taxon>Telluria group</taxon>
        <taxon>Massilia</taxon>
    </lineage>
</organism>
<protein>
    <submittedName>
        <fullName evidence="1">AMP-binding protein</fullName>
    </submittedName>
</protein>
<dbReference type="Proteomes" id="UP001168096">
    <property type="component" value="Unassembled WGS sequence"/>
</dbReference>
<evidence type="ECO:0000313" key="2">
    <source>
        <dbReference type="Proteomes" id="UP001168096"/>
    </source>
</evidence>
<gene>
    <name evidence="1" type="ORF">QPK29_030700</name>
</gene>
<evidence type="ECO:0000313" key="1">
    <source>
        <dbReference type="EMBL" id="MFJ1472111.1"/>
    </source>
</evidence>
<comment type="caution">
    <text evidence="1">The sequence shown here is derived from an EMBL/GenBank/DDBJ whole genome shotgun (WGS) entry which is preliminary data.</text>
</comment>
<keyword evidence="2" id="KW-1185">Reference proteome</keyword>
<sequence length="270" mass="29742">MHVGLELERIPARGNISLFLDDDTLYTAPQYKSELDTLRKLCRTLHPADYGCVTINNLHSLPLQRRFEVNAQTFPGAPAVKAGNQLLTYGELDHQADELALYLQRRGLHAGCFCIVRLEPSIAEVRVILAILKAGAAYVKFDTGLGPQLEAAVFDVLEPPFLFVPVTEALRPEAGRLQVVGCDDAPMDLPYGWPNEARVDARTPACAVVYREPGGGVCISMRTHQSLAFPARVSARSRRSTGGRSPRTRHDPTNFWQVFSKGALMVIPHA</sequence>
<reference evidence="1" key="1">
    <citation type="submission" date="2024-11" db="EMBL/GenBank/DDBJ databases">
        <title>Description of Massilia orientalis sp. nov., isolated from rhizosphere soil of Ageratina adenophora.</title>
        <authorList>
            <person name="Wang Y."/>
        </authorList>
    </citation>
    <scope>NUCLEOTIDE SEQUENCE</scope>
    <source>
        <strain evidence="1">YIM B02787</strain>
    </source>
</reference>
<name>A0ACC7MQM1_9BURK</name>
<dbReference type="EMBL" id="JASNRB020000034">
    <property type="protein sequence ID" value="MFJ1472111.1"/>
    <property type="molecule type" value="Genomic_DNA"/>
</dbReference>